<evidence type="ECO:0000256" key="3">
    <source>
        <dbReference type="ARBA" id="ARBA00022692"/>
    </source>
</evidence>
<keyword evidence="5" id="KW-0201">Cytochrome c-type biogenesis</keyword>
<keyword evidence="13" id="KW-1185">Reference proteome</keyword>
<reference evidence="12 13" key="1">
    <citation type="submission" date="2018-06" db="EMBL/GenBank/DDBJ databases">
        <title>Genomic Encyclopedia of Type Strains, Phase IV (KMG-IV): sequencing the most valuable type-strain genomes for metagenomic binning, comparative biology and taxonomic classification.</title>
        <authorList>
            <person name="Goeker M."/>
        </authorList>
    </citation>
    <scope>NUCLEOTIDE SEQUENCE [LARGE SCALE GENOMIC DNA]</scope>
    <source>
        <strain evidence="12 13">DSM 18048</strain>
    </source>
</reference>
<evidence type="ECO:0000256" key="8">
    <source>
        <dbReference type="ARBA" id="ARBA00023004"/>
    </source>
</evidence>
<dbReference type="InterPro" id="IPR012340">
    <property type="entry name" value="NA-bd_OB-fold"/>
</dbReference>
<dbReference type="Gene3D" id="2.40.50.140">
    <property type="entry name" value="Nucleic acid-binding proteins"/>
    <property type="match status" value="1"/>
</dbReference>
<protein>
    <submittedName>
        <fullName evidence="12">Cytochrome c-type biogenesis protein CcmE</fullName>
    </submittedName>
</protein>
<dbReference type="NCBIfam" id="NF009727">
    <property type="entry name" value="PRK13254.1-1"/>
    <property type="match status" value="1"/>
</dbReference>
<feature type="binding site" description="covalent" evidence="10">
    <location>
        <position position="132"/>
    </location>
    <ligand>
        <name>heme</name>
        <dbReference type="ChEBI" id="CHEBI:30413"/>
    </ligand>
</feature>
<evidence type="ECO:0000313" key="12">
    <source>
        <dbReference type="EMBL" id="PYE55874.1"/>
    </source>
</evidence>
<keyword evidence="3 11" id="KW-0812">Transmembrane</keyword>
<dbReference type="InterPro" id="IPR004329">
    <property type="entry name" value="CcmE"/>
</dbReference>
<dbReference type="Pfam" id="PF03100">
    <property type="entry name" value="CcmE"/>
    <property type="match status" value="1"/>
</dbReference>
<evidence type="ECO:0000256" key="10">
    <source>
        <dbReference type="PIRSR" id="PIRSR604329-50"/>
    </source>
</evidence>
<dbReference type="AlphaFoldDB" id="A0A318SBX0"/>
<dbReference type="EMBL" id="QJSX01000002">
    <property type="protein sequence ID" value="PYE55874.1"/>
    <property type="molecule type" value="Genomic_DNA"/>
</dbReference>
<dbReference type="PANTHER" id="PTHR34128">
    <property type="entry name" value="CYTOCHROME C-TYPE BIOGENESIS PROTEIN CCME HOMOLOG, MITOCHONDRIAL"/>
    <property type="match status" value="1"/>
</dbReference>
<keyword evidence="4 10" id="KW-0479">Metal-binding</keyword>
<dbReference type="PANTHER" id="PTHR34128:SF2">
    <property type="entry name" value="CYTOCHROME C-TYPE BIOGENESIS PROTEIN CCME HOMOLOG, MITOCHONDRIAL"/>
    <property type="match status" value="1"/>
</dbReference>
<accession>A0A318SBX0</accession>
<evidence type="ECO:0000256" key="6">
    <source>
        <dbReference type="ARBA" id="ARBA00022968"/>
    </source>
</evidence>
<evidence type="ECO:0000256" key="7">
    <source>
        <dbReference type="ARBA" id="ARBA00022989"/>
    </source>
</evidence>
<keyword evidence="7 11" id="KW-1133">Transmembrane helix</keyword>
<evidence type="ECO:0000256" key="11">
    <source>
        <dbReference type="SAM" id="Phobius"/>
    </source>
</evidence>
<comment type="subcellular location">
    <subcellularLocation>
        <location evidence="1">Membrane</location>
    </subcellularLocation>
</comment>
<evidence type="ECO:0000313" key="13">
    <source>
        <dbReference type="Proteomes" id="UP000248326"/>
    </source>
</evidence>
<dbReference type="GO" id="GO:0005886">
    <property type="term" value="C:plasma membrane"/>
    <property type="evidence" value="ECO:0007669"/>
    <property type="project" value="InterPro"/>
</dbReference>
<dbReference type="RefSeq" id="WP_110885411.1">
    <property type="nucleotide sequence ID" value="NZ_QJSX01000002.1"/>
</dbReference>
<proteinExistence type="predicted"/>
<keyword evidence="9 11" id="KW-0472">Membrane</keyword>
<dbReference type="InterPro" id="IPR036127">
    <property type="entry name" value="CcmE-like_sf"/>
</dbReference>
<dbReference type="GO" id="GO:0046872">
    <property type="term" value="F:metal ion binding"/>
    <property type="evidence" value="ECO:0007669"/>
    <property type="project" value="UniProtKB-KW"/>
</dbReference>
<dbReference type="GO" id="GO:0020037">
    <property type="term" value="F:heme binding"/>
    <property type="evidence" value="ECO:0007669"/>
    <property type="project" value="InterPro"/>
</dbReference>
<evidence type="ECO:0000256" key="4">
    <source>
        <dbReference type="ARBA" id="ARBA00022723"/>
    </source>
</evidence>
<organism evidence="12 13">
    <name type="scientific">Deinococcus yavapaiensis KR-236</name>
    <dbReference type="NCBI Taxonomy" id="694435"/>
    <lineage>
        <taxon>Bacteria</taxon>
        <taxon>Thermotogati</taxon>
        <taxon>Deinococcota</taxon>
        <taxon>Deinococci</taxon>
        <taxon>Deinococcales</taxon>
        <taxon>Deinococcaceae</taxon>
        <taxon>Deinococcus</taxon>
    </lineage>
</organism>
<keyword evidence="2 10" id="KW-0349">Heme</keyword>
<dbReference type="Proteomes" id="UP000248326">
    <property type="component" value="Unassembled WGS sequence"/>
</dbReference>
<keyword evidence="8 10" id="KW-0408">Iron</keyword>
<evidence type="ECO:0000256" key="5">
    <source>
        <dbReference type="ARBA" id="ARBA00022748"/>
    </source>
</evidence>
<feature type="transmembrane region" description="Helical" evidence="11">
    <location>
        <begin position="21"/>
        <end position="40"/>
    </location>
</feature>
<comment type="caution">
    <text evidence="12">The sequence shown here is derived from an EMBL/GenBank/DDBJ whole genome shotgun (WGS) entry which is preliminary data.</text>
</comment>
<dbReference type="SUPFAM" id="SSF82093">
    <property type="entry name" value="Heme chaperone CcmE"/>
    <property type="match status" value="1"/>
</dbReference>
<dbReference type="OrthoDB" id="9793584at2"/>
<dbReference type="GO" id="GO:0017004">
    <property type="term" value="P:cytochrome complex assembly"/>
    <property type="evidence" value="ECO:0007669"/>
    <property type="project" value="UniProtKB-KW"/>
</dbReference>
<evidence type="ECO:0000256" key="9">
    <source>
        <dbReference type="ARBA" id="ARBA00023136"/>
    </source>
</evidence>
<name>A0A318SBX0_9DEIO</name>
<feature type="binding site" description="axial binding residue" evidence="10">
    <location>
        <position position="136"/>
    </location>
    <ligand>
        <name>heme</name>
        <dbReference type="ChEBI" id="CHEBI:30413"/>
    </ligand>
    <ligandPart>
        <name>Fe</name>
        <dbReference type="ChEBI" id="CHEBI:18248"/>
    </ligandPart>
</feature>
<sequence>MTTQGAPLAPPRRRRRNPLPYALALALLVAGGGYMLFSSLGNNLVYFLTPLEYQEKAAQFQNRTLRLGGLVQNAEYDAKSQALHFTITDGTASYPVKYQGAVTALFKNNNGVVVEGKMENGTFQASNLLVKHSEEYAAPKSQADIKRLLQNTKLEDTK</sequence>
<keyword evidence="6" id="KW-0735">Signal-anchor</keyword>
<evidence type="ECO:0000256" key="1">
    <source>
        <dbReference type="ARBA" id="ARBA00004370"/>
    </source>
</evidence>
<dbReference type="GO" id="GO:0017003">
    <property type="term" value="P:protein-heme linkage"/>
    <property type="evidence" value="ECO:0007669"/>
    <property type="project" value="InterPro"/>
</dbReference>
<evidence type="ECO:0000256" key="2">
    <source>
        <dbReference type="ARBA" id="ARBA00022617"/>
    </source>
</evidence>
<gene>
    <name evidence="12" type="ORF">DES52_102240</name>
</gene>